<dbReference type="Proteomes" id="UP000266196">
    <property type="component" value="Unassembled WGS sequence"/>
</dbReference>
<dbReference type="EMBL" id="QUTE01018104">
    <property type="protein sequence ID" value="RHY90686.1"/>
    <property type="molecule type" value="Genomic_DNA"/>
</dbReference>
<dbReference type="GO" id="GO:0003677">
    <property type="term" value="F:DNA binding"/>
    <property type="evidence" value="ECO:0007669"/>
    <property type="project" value="UniProtKB-KW"/>
</dbReference>
<organism evidence="3 4">
    <name type="scientific">Aphanomyces astaci</name>
    <name type="common">Crayfish plague agent</name>
    <dbReference type="NCBI Taxonomy" id="112090"/>
    <lineage>
        <taxon>Eukaryota</taxon>
        <taxon>Sar</taxon>
        <taxon>Stramenopiles</taxon>
        <taxon>Oomycota</taxon>
        <taxon>Saprolegniomycetes</taxon>
        <taxon>Saprolegniales</taxon>
        <taxon>Verrucalvaceae</taxon>
        <taxon>Aphanomyces</taxon>
    </lineage>
</organism>
<evidence type="ECO:0000313" key="3">
    <source>
        <dbReference type="EMBL" id="RHY90686.1"/>
    </source>
</evidence>
<comment type="caution">
    <text evidence="3">The sequence shown here is derived from an EMBL/GenBank/DDBJ whole genome shotgun (WGS) entry which is preliminary data.</text>
</comment>
<proteinExistence type="predicted"/>
<dbReference type="InterPro" id="IPR009057">
    <property type="entry name" value="Homeodomain-like_sf"/>
</dbReference>
<gene>
    <name evidence="3" type="ORF">DYB31_013293</name>
</gene>
<dbReference type="SUPFAM" id="SSF46689">
    <property type="entry name" value="Homeodomain-like"/>
    <property type="match status" value="1"/>
</dbReference>
<feature type="domain" description="HTH CENPB-type" evidence="2">
    <location>
        <begin position="151"/>
        <end position="222"/>
    </location>
</feature>
<evidence type="ECO:0000313" key="4">
    <source>
        <dbReference type="Proteomes" id="UP000266196"/>
    </source>
</evidence>
<reference evidence="3 4" key="1">
    <citation type="submission" date="2018-08" db="EMBL/GenBank/DDBJ databases">
        <title>Aphanomyces genome sequencing and annotation.</title>
        <authorList>
            <person name="Minardi D."/>
            <person name="Oidtmann B."/>
            <person name="Van Der Giezen M."/>
            <person name="Studholme D.J."/>
        </authorList>
    </citation>
    <scope>NUCLEOTIDE SEQUENCE [LARGE SCALE GENOMIC DNA]</scope>
    <source>
        <strain evidence="3 4">197901</strain>
    </source>
</reference>
<dbReference type="Pfam" id="PF03221">
    <property type="entry name" value="HTH_Tnp_Tc5"/>
    <property type="match status" value="1"/>
</dbReference>
<protein>
    <recommendedName>
        <fullName evidence="2">HTH CENPB-type domain-containing protein</fullName>
    </recommendedName>
</protein>
<keyword evidence="1" id="KW-0238">DNA-binding</keyword>
<name>A0A397EHM1_APHAT</name>
<sequence>MFLSAVTRPRCNDARTEWFDGKIGTLHFTQVVPAARSSLNRPAVTLQDNTRPQVPTCDQAVVEACKSNGWSMACGRDTFDTGCALLNVTVDLAPTWAGPRGLYKPKELDAAMQRVLDGMKGNAVAQDTRIPYNTLMKAVRARKAGVVTLRQRPGPKTVLPKMCEEDLVAWIGAKQQDGNPPDRQAVLVKATQLLRNVNPAQAALTSGWYKRFRQRHPKLTRRMAQVFSHARNYVDLAAAQRLFETIILTLALLSVIDKTKEDLAAAAKLRASLRIKRGKDSKQLTLSKTALKWVSFAATLGLMPLPDGQIRSTSEEVVV</sequence>
<accession>A0A397EHM1</accession>
<dbReference type="Gene3D" id="1.10.10.60">
    <property type="entry name" value="Homeodomain-like"/>
    <property type="match status" value="1"/>
</dbReference>
<evidence type="ECO:0000256" key="1">
    <source>
        <dbReference type="ARBA" id="ARBA00023125"/>
    </source>
</evidence>
<evidence type="ECO:0000259" key="2">
    <source>
        <dbReference type="PROSITE" id="PS51253"/>
    </source>
</evidence>
<dbReference type="AlphaFoldDB" id="A0A397EHM1"/>
<dbReference type="PROSITE" id="PS51253">
    <property type="entry name" value="HTH_CENPB"/>
    <property type="match status" value="1"/>
</dbReference>
<dbReference type="SMART" id="SM00674">
    <property type="entry name" value="CENPB"/>
    <property type="match status" value="1"/>
</dbReference>
<dbReference type="InterPro" id="IPR006600">
    <property type="entry name" value="HTH_CenpB_DNA-bd_dom"/>
</dbReference>
<dbReference type="VEuPathDB" id="FungiDB:H257_17527"/>